<feature type="compositionally biased region" description="Low complexity" evidence="10">
    <location>
        <begin position="337"/>
        <end position="348"/>
    </location>
</feature>
<evidence type="ECO:0000256" key="10">
    <source>
        <dbReference type="SAM" id="MobiDB-lite"/>
    </source>
</evidence>
<keyword evidence="5" id="KW-0547">Nucleotide-binding</keyword>
<feature type="compositionally biased region" description="Low complexity" evidence="10">
    <location>
        <begin position="249"/>
        <end position="261"/>
    </location>
</feature>
<accession>A0A448YG02</accession>
<dbReference type="Gene3D" id="3.30.200.20">
    <property type="entry name" value="Phosphorylase Kinase, domain 1"/>
    <property type="match status" value="1"/>
</dbReference>
<feature type="compositionally biased region" description="Low complexity" evidence="10">
    <location>
        <begin position="8"/>
        <end position="26"/>
    </location>
</feature>
<keyword evidence="7" id="KW-0067">ATP-binding</keyword>
<dbReference type="SUPFAM" id="SSF56112">
    <property type="entry name" value="Protein kinase-like (PK-like)"/>
    <property type="match status" value="1"/>
</dbReference>
<comment type="similarity">
    <text evidence="1">Belongs to the protein kinase superfamily. AGC Ser/Thr protein kinase family.</text>
</comment>
<name>A0A448YG02_BRENA</name>
<proteinExistence type="inferred from homology"/>
<evidence type="ECO:0000256" key="6">
    <source>
        <dbReference type="ARBA" id="ARBA00022777"/>
    </source>
</evidence>
<keyword evidence="6" id="KW-0418">Kinase</keyword>
<dbReference type="EMBL" id="CAACVR010000001">
    <property type="protein sequence ID" value="VEU19850.1"/>
    <property type="molecule type" value="Genomic_DNA"/>
</dbReference>
<dbReference type="GO" id="GO:0005524">
    <property type="term" value="F:ATP binding"/>
    <property type="evidence" value="ECO:0007669"/>
    <property type="project" value="UniProtKB-KW"/>
</dbReference>
<keyword evidence="13" id="KW-1185">Reference proteome</keyword>
<protein>
    <recommendedName>
        <fullName evidence="2">non-specific serine/threonine protein kinase</fullName>
        <ecNumber evidence="2">2.7.11.1</ecNumber>
    </recommendedName>
</protein>
<dbReference type="PANTHER" id="PTHR45637">
    <property type="entry name" value="FLIPPASE KINASE 1-RELATED"/>
    <property type="match status" value="1"/>
</dbReference>
<keyword evidence="4" id="KW-0808">Transferase</keyword>
<dbReference type="GO" id="GO:0004674">
    <property type="term" value="F:protein serine/threonine kinase activity"/>
    <property type="evidence" value="ECO:0007669"/>
    <property type="project" value="UniProtKB-KW"/>
</dbReference>
<feature type="domain" description="Protein kinase" evidence="11">
    <location>
        <begin position="397"/>
        <end position="682"/>
    </location>
</feature>
<evidence type="ECO:0000256" key="5">
    <source>
        <dbReference type="ARBA" id="ARBA00022741"/>
    </source>
</evidence>
<organism evidence="12 13">
    <name type="scientific">Brettanomyces naardenensis</name>
    <name type="common">Yeast</name>
    <dbReference type="NCBI Taxonomy" id="13370"/>
    <lineage>
        <taxon>Eukaryota</taxon>
        <taxon>Fungi</taxon>
        <taxon>Dikarya</taxon>
        <taxon>Ascomycota</taxon>
        <taxon>Saccharomycotina</taxon>
        <taxon>Pichiomycetes</taxon>
        <taxon>Pichiales</taxon>
        <taxon>Pichiaceae</taxon>
        <taxon>Brettanomyces</taxon>
    </lineage>
</organism>
<evidence type="ECO:0000256" key="1">
    <source>
        <dbReference type="ARBA" id="ARBA00009903"/>
    </source>
</evidence>
<evidence type="ECO:0000256" key="7">
    <source>
        <dbReference type="ARBA" id="ARBA00022840"/>
    </source>
</evidence>
<dbReference type="InterPro" id="IPR011009">
    <property type="entry name" value="Kinase-like_dom_sf"/>
</dbReference>
<comment type="catalytic activity">
    <reaction evidence="9">
        <text>L-seryl-[protein] + ATP = O-phospho-L-seryl-[protein] + ADP + H(+)</text>
        <dbReference type="Rhea" id="RHEA:17989"/>
        <dbReference type="Rhea" id="RHEA-COMP:9863"/>
        <dbReference type="Rhea" id="RHEA-COMP:11604"/>
        <dbReference type="ChEBI" id="CHEBI:15378"/>
        <dbReference type="ChEBI" id="CHEBI:29999"/>
        <dbReference type="ChEBI" id="CHEBI:30616"/>
        <dbReference type="ChEBI" id="CHEBI:83421"/>
        <dbReference type="ChEBI" id="CHEBI:456216"/>
        <dbReference type="EC" id="2.7.11.1"/>
    </reaction>
</comment>
<feature type="compositionally biased region" description="Polar residues" evidence="10">
    <location>
        <begin position="149"/>
        <end position="178"/>
    </location>
</feature>
<dbReference type="GO" id="GO:0000749">
    <property type="term" value="P:response to pheromone triggering conjugation with cellular fusion"/>
    <property type="evidence" value="ECO:0007669"/>
    <property type="project" value="UniProtKB-ARBA"/>
</dbReference>
<feature type="compositionally biased region" description="Basic residues" evidence="10">
    <location>
        <begin position="69"/>
        <end position="84"/>
    </location>
</feature>
<feature type="compositionally biased region" description="Low complexity" evidence="10">
    <location>
        <begin position="42"/>
        <end position="53"/>
    </location>
</feature>
<keyword evidence="3" id="KW-0723">Serine/threonine-protein kinase</keyword>
<feature type="compositionally biased region" description="Polar residues" evidence="10">
    <location>
        <begin position="132"/>
        <end position="141"/>
    </location>
</feature>
<dbReference type="STRING" id="13370.A0A448YG02"/>
<dbReference type="CDD" id="cd05574">
    <property type="entry name" value="STKc_phototropin_like"/>
    <property type="match status" value="1"/>
</dbReference>
<dbReference type="EC" id="2.7.11.1" evidence="2"/>
<feature type="region of interest" description="Disordered" evidence="10">
    <location>
        <begin position="337"/>
        <end position="356"/>
    </location>
</feature>
<dbReference type="PROSITE" id="PS00108">
    <property type="entry name" value="PROTEIN_KINASE_ST"/>
    <property type="match status" value="1"/>
</dbReference>
<dbReference type="FunFam" id="1.10.510.10:FF:000121">
    <property type="entry name" value="Serine/threonine-protein kinase nrc-2"/>
    <property type="match status" value="1"/>
</dbReference>
<evidence type="ECO:0000259" key="11">
    <source>
        <dbReference type="PROSITE" id="PS50011"/>
    </source>
</evidence>
<evidence type="ECO:0000256" key="9">
    <source>
        <dbReference type="ARBA" id="ARBA00048679"/>
    </source>
</evidence>
<dbReference type="InterPro" id="IPR008271">
    <property type="entry name" value="Ser/Thr_kinase_AS"/>
</dbReference>
<evidence type="ECO:0000256" key="4">
    <source>
        <dbReference type="ARBA" id="ARBA00022679"/>
    </source>
</evidence>
<sequence>MANCKSYTPPTALPSSPAPIIITPSSPQSPTPSRHPVPFPDPSSSSSTSNVAAPPSPSSGLLHLDLRPRSRSKSRSRSHSRHLSLSRLFQFGSDVTINKKDRTAIEEEAESEGDGGSASGSTSRRSTKDHAGTNSTSVSSEPETKEKCSNASGTNELSNLNDTNTDINLEGTTDTGPETGSDFPVASPSKLKPRSSSKSSHKIKNLFKFSSPDEEFDEKEVTSKADGSGSLIRRFRRMRSPTAPATLGSSVSSLSPSKANSTLSSSGLPSECDLSEQPYVDDGDDTWAPEQHISVPIDDPLEPIEEDPMKQIRARESRSGSKASLFQKKFWRGSSSKVSSTASSRSTSPQLDPVDDLNKHIGEIKLSRDHSKSVSSGRNYSSNSLRVSKVEVGPQSFEKLKLLGKGDVGKVYLVREKATQRLYAMKILGKKEMLERKKVKRVLAEQEILATANHPFIVTLYHSFQSEEHLYLCMEYCMGGEFFRALQTRKMKCILEADARFYAAEVTAALEYLHLMGFIYRDLKPENILLHQSGHIMLSDFDLSKQTDHIHEPELVSGTRATSNLPQLDTNACTDGFRTNSFVGTEEYIAPEVIWGKGHTSAVDWWTLGIFIYEMVFGITPFKGPTRNQTFANILKNEVQFPEYNPMSSTCRNLIKKLLIKDAGKRLGSHSGASEIKTHPFFKNVQWALLRNQKPPLVPVFSQKKKKDSRFPQKLSSEQSMSTSSLKSPRKTSSSGSQQQASPDPFATFNSITIHHEDDEGETMFYDGAELGEISYTATTPQVTTSKKFMKI</sequence>
<reference evidence="12 13" key="1">
    <citation type="submission" date="2018-12" db="EMBL/GenBank/DDBJ databases">
        <authorList>
            <person name="Tiukova I."/>
            <person name="Dainat J."/>
        </authorList>
    </citation>
    <scope>NUCLEOTIDE SEQUENCE [LARGE SCALE GENOMIC DNA]</scope>
</reference>
<gene>
    <name evidence="12" type="ORF">BRENAR_LOCUS586</name>
</gene>
<dbReference type="GO" id="GO:0097035">
    <property type="term" value="P:regulation of membrane lipid distribution"/>
    <property type="evidence" value="ECO:0007669"/>
    <property type="project" value="UniProtKB-ARBA"/>
</dbReference>
<comment type="catalytic activity">
    <reaction evidence="8">
        <text>L-threonyl-[protein] + ATP = O-phospho-L-threonyl-[protein] + ADP + H(+)</text>
        <dbReference type="Rhea" id="RHEA:46608"/>
        <dbReference type="Rhea" id="RHEA-COMP:11060"/>
        <dbReference type="Rhea" id="RHEA-COMP:11605"/>
        <dbReference type="ChEBI" id="CHEBI:15378"/>
        <dbReference type="ChEBI" id="CHEBI:30013"/>
        <dbReference type="ChEBI" id="CHEBI:30616"/>
        <dbReference type="ChEBI" id="CHEBI:61977"/>
        <dbReference type="ChEBI" id="CHEBI:456216"/>
        <dbReference type="EC" id="2.7.11.1"/>
    </reaction>
</comment>
<feature type="compositionally biased region" description="Pro residues" evidence="10">
    <location>
        <begin position="27"/>
        <end position="41"/>
    </location>
</feature>
<evidence type="ECO:0000313" key="12">
    <source>
        <dbReference type="EMBL" id="VEU19850.1"/>
    </source>
</evidence>
<feature type="compositionally biased region" description="Low complexity" evidence="10">
    <location>
        <begin position="716"/>
        <end position="737"/>
    </location>
</feature>
<dbReference type="Proteomes" id="UP000290900">
    <property type="component" value="Unassembled WGS sequence"/>
</dbReference>
<dbReference type="PROSITE" id="PS50011">
    <property type="entry name" value="PROTEIN_KINASE_DOM"/>
    <property type="match status" value="1"/>
</dbReference>
<evidence type="ECO:0000256" key="2">
    <source>
        <dbReference type="ARBA" id="ARBA00012513"/>
    </source>
</evidence>
<evidence type="ECO:0000256" key="8">
    <source>
        <dbReference type="ARBA" id="ARBA00047899"/>
    </source>
</evidence>
<dbReference type="Pfam" id="PF00069">
    <property type="entry name" value="Pkinase"/>
    <property type="match status" value="1"/>
</dbReference>
<feature type="region of interest" description="Disordered" evidence="10">
    <location>
        <begin position="701"/>
        <end position="746"/>
    </location>
</feature>
<feature type="compositionally biased region" description="Basic residues" evidence="10">
    <location>
        <begin position="191"/>
        <end position="205"/>
    </location>
</feature>
<evidence type="ECO:0000313" key="13">
    <source>
        <dbReference type="Proteomes" id="UP000290900"/>
    </source>
</evidence>
<dbReference type="FunCoup" id="A0A448YG02">
    <property type="interactions" value="319"/>
</dbReference>
<dbReference type="FunFam" id="3.30.200.20:FF:001236">
    <property type="entry name" value="AGC/RSK protein kinase"/>
    <property type="match status" value="1"/>
</dbReference>
<dbReference type="InParanoid" id="A0A448YG02"/>
<feature type="region of interest" description="Disordered" evidence="10">
    <location>
        <begin position="1"/>
        <end position="304"/>
    </location>
</feature>
<dbReference type="AlphaFoldDB" id="A0A448YG02"/>
<dbReference type="InterPro" id="IPR000719">
    <property type="entry name" value="Prot_kinase_dom"/>
</dbReference>
<dbReference type="OrthoDB" id="432483at2759"/>
<dbReference type="Gene3D" id="1.10.510.10">
    <property type="entry name" value="Transferase(Phosphotransferase) domain 1"/>
    <property type="match status" value="1"/>
</dbReference>
<evidence type="ECO:0000256" key="3">
    <source>
        <dbReference type="ARBA" id="ARBA00022527"/>
    </source>
</evidence>
<dbReference type="SMART" id="SM00220">
    <property type="entry name" value="S_TKc"/>
    <property type="match status" value="1"/>
</dbReference>